<organism evidence="14 15">
    <name type="scientific">Parasutterella excrementihominis</name>
    <dbReference type="NCBI Taxonomy" id="487175"/>
    <lineage>
        <taxon>Bacteria</taxon>
        <taxon>Pseudomonadati</taxon>
        <taxon>Pseudomonadota</taxon>
        <taxon>Betaproteobacteria</taxon>
        <taxon>Burkholderiales</taxon>
        <taxon>Sutterellaceae</taxon>
        <taxon>Parasutterella</taxon>
    </lineage>
</organism>
<evidence type="ECO:0000256" key="10">
    <source>
        <dbReference type="ARBA" id="ARBA00066503"/>
    </source>
</evidence>
<comment type="subcellular location">
    <subcellularLocation>
        <location evidence="1 13">Cytoplasm</location>
    </subcellularLocation>
</comment>
<evidence type="ECO:0000256" key="4">
    <source>
        <dbReference type="ARBA" id="ARBA00022490"/>
    </source>
</evidence>
<dbReference type="GO" id="GO:0005737">
    <property type="term" value="C:cytoplasm"/>
    <property type="evidence" value="ECO:0007669"/>
    <property type="project" value="UniProtKB-SubCell"/>
</dbReference>
<evidence type="ECO:0000256" key="1">
    <source>
        <dbReference type="ARBA" id="ARBA00004496"/>
    </source>
</evidence>
<keyword evidence="14" id="KW-0413">Isomerase</keyword>
<evidence type="ECO:0000256" key="3">
    <source>
        <dbReference type="ARBA" id="ARBA00011245"/>
    </source>
</evidence>
<name>A0A6I3S2S3_9BURK</name>
<dbReference type="InterPro" id="IPR003699">
    <property type="entry name" value="QueA"/>
</dbReference>
<dbReference type="SUPFAM" id="SSF111337">
    <property type="entry name" value="QueA-like"/>
    <property type="match status" value="1"/>
</dbReference>
<dbReference type="EC" id="2.4.99.17" evidence="10 13"/>
<dbReference type="InterPro" id="IPR042119">
    <property type="entry name" value="QueA_dom2"/>
</dbReference>
<dbReference type="GO" id="GO:0008616">
    <property type="term" value="P:tRNA queuosine(34) biosynthetic process"/>
    <property type="evidence" value="ECO:0007669"/>
    <property type="project" value="UniProtKB-UniRule"/>
</dbReference>
<proteinExistence type="inferred from homology"/>
<evidence type="ECO:0000256" key="2">
    <source>
        <dbReference type="ARBA" id="ARBA00004691"/>
    </source>
</evidence>
<comment type="subunit">
    <text evidence="3 13">Monomer.</text>
</comment>
<evidence type="ECO:0000313" key="14">
    <source>
        <dbReference type="EMBL" id="MTU42145.1"/>
    </source>
</evidence>
<comment type="pathway">
    <text evidence="2 13">tRNA modification; tRNA-queuosine biosynthesis.</text>
</comment>
<gene>
    <name evidence="13 14" type="primary">queA</name>
    <name evidence="14" type="ORF">GMD42_00610</name>
</gene>
<dbReference type="PANTHER" id="PTHR30307">
    <property type="entry name" value="S-ADENOSYLMETHIONINE:TRNA RIBOSYLTRANSFERASE-ISOMERASE"/>
    <property type="match status" value="1"/>
</dbReference>
<comment type="catalytic activity">
    <reaction evidence="8 13">
        <text>7-aminomethyl-7-carbaguanosine(34) in tRNA + S-adenosyl-L-methionine = epoxyqueuosine(34) in tRNA + adenine + L-methionine + 2 H(+)</text>
        <dbReference type="Rhea" id="RHEA:32155"/>
        <dbReference type="Rhea" id="RHEA-COMP:10342"/>
        <dbReference type="Rhea" id="RHEA-COMP:18582"/>
        <dbReference type="ChEBI" id="CHEBI:15378"/>
        <dbReference type="ChEBI" id="CHEBI:16708"/>
        <dbReference type="ChEBI" id="CHEBI:57844"/>
        <dbReference type="ChEBI" id="CHEBI:59789"/>
        <dbReference type="ChEBI" id="CHEBI:82833"/>
        <dbReference type="ChEBI" id="CHEBI:194443"/>
        <dbReference type="EC" id="2.4.99.17"/>
    </reaction>
</comment>
<dbReference type="Pfam" id="PF02547">
    <property type="entry name" value="Queuosine_synth"/>
    <property type="match status" value="1"/>
</dbReference>
<comment type="similarity">
    <text evidence="9 13">Belongs to the QueA family.</text>
</comment>
<evidence type="ECO:0000256" key="8">
    <source>
        <dbReference type="ARBA" id="ARBA00052751"/>
    </source>
</evidence>
<dbReference type="InterPro" id="IPR042118">
    <property type="entry name" value="QueA_dom1"/>
</dbReference>
<evidence type="ECO:0000256" key="13">
    <source>
        <dbReference type="HAMAP-Rule" id="MF_00113"/>
    </source>
</evidence>
<dbReference type="RefSeq" id="WP_155165256.1">
    <property type="nucleotide sequence ID" value="NZ_CAUABC010000010.1"/>
</dbReference>
<dbReference type="NCBIfam" id="NF001140">
    <property type="entry name" value="PRK00147.1"/>
    <property type="match status" value="1"/>
</dbReference>
<accession>A0A6I3S2S3</accession>
<keyword evidence="5 13" id="KW-0808">Transferase</keyword>
<dbReference type="PANTHER" id="PTHR30307:SF0">
    <property type="entry name" value="S-ADENOSYLMETHIONINE:TRNA RIBOSYLTRANSFERASE-ISOMERASE"/>
    <property type="match status" value="1"/>
</dbReference>
<dbReference type="Gene3D" id="3.40.1780.10">
    <property type="entry name" value="QueA-like"/>
    <property type="match status" value="1"/>
</dbReference>
<sequence>METKEQHLSDFDFELPESLIAQYPLKDRAASRLLHVKPDGSVEDLHFRDILDLLKPGDLLVFNNTKVIKARLNGKKETGGVFEAMTERVTGTYEAISMMRASKAAKPGTILYFDHPEGKEPARAEVLGREGEFFRLRFDHPVLEVLDEYGKVPLPPYIQHAAEKSDESRYQTVYAKYPGAVAAPTAGLHFTDELLQQIRDKGCEEVFVTLHVGAGTFQPVRVENLSEHVMHSEWYSISPEAAEKINKAKTERRRVVCVGTTSLRTVEASASQNPEGKVRAESADTRLFIKPGYEFKVCDAMVTNFHLPKSTLVMLVSALCGRDEILSAYKHAVDEKYRFFSYGDACFLEQKVNQ</sequence>
<dbReference type="UniPathway" id="UPA00392"/>
<comment type="caution">
    <text evidence="14">The sequence shown here is derived from an EMBL/GenBank/DDBJ whole genome shotgun (WGS) entry which is preliminary data.</text>
</comment>
<keyword evidence="4 13" id="KW-0963">Cytoplasm</keyword>
<evidence type="ECO:0000256" key="12">
    <source>
        <dbReference type="ARBA" id="ARBA00076160"/>
    </source>
</evidence>
<keyword evidence="6 13" id="KW-0949">S-adenosyl-L-methionine</keyword>
<evidence type="ECO:0000256" key="7">
    <source>
        <dbReference type="ARBA" id="ARBA00022785"/>
    </source>
</evidence>
<protein>
    <recommendedName>
        <fullName evidence="11 13">S-adenosylmethionine:tRNA ribosyltransferase-isomerase</fullName>
        <ecNumber evidence="10 13">2.4.99.17</ecNumber>
    </recommendedName>
    <alternativeName>
        <fullName evidence="12 13">Queuosine biosynthesis protein QueA</fullName>
    </alternativeName>
</protein>
<dbReference type="FunFam" id="3.40.1780.10:FF:000001">
    <property type="entry name" value="S-adenosylmethionine:tRNA ribosyltransferase-isomerase"/>
    <property type="match status" value="1"/>
</dbReference>
<dbReference type="AlphaFoldDB" id="A0A6I3S2S3"/>
<keyword evidence="14" id="KW-0328">Glycosyltransferase</keyword>
<evidence type="ECO:0000256" key="9">
    <source>
        <dbReference type="ARBA" id="ARBA00061210"/>
    </source>
</evidence>
<evidence type="ECO:0000313" key="15">
    <source>
        <dbReference type="Proteomes" id="UP000462362"/>
    </source>
</evidence>
<dbReference type="EMBL" id="WNCL01000001">
    <property type="protein sequence ID" value="MTU42145.1"/>
    <property type="molecule type" value="Genomic_DNA"/>
</dbReference>
<evidence type="ECO:0000256" key="11">
    <source>
        <dbReference type="ARBA" id="ARBA00069325"/>
    </source>
</evidence>
<evidence type="ECO:0000256" key="6">
    <source>
        <dbReference type="ARBA" id="ARBA00022691"/>
    </source>
</evidence>
<evidence type="ECO:0000256" key="5">
    <source>
        <dbReference type="ARBA" id="ARBA00022679"/>
    </source>
</evidence>
<reference evidence="14 15" key="1">
    <citation type="journal article" date="2019" name="Nat. Med.">
        <title>A library of human gut bacterial isolates paired with longitudinal multiomics data enables mechanistic microbiome research.</title>
        <authorList>
            <person name="Poyet M."/>
            <person name="Groussin M."/>
            <person name="Gibbons S.M."/>
            <person name="Avila-Pacheco J."/>
            <person name="Jiang X."/>
            <person name="Kearney S.M."/>
            <person name="Perrotta A.R."/>
            <person name="Berdy B."/>
            <person name="Zhao S."/>
            <person name="Lieberman T.D."/>
            <person name="Swanson P.K."/>
            <person name="Smith M."/>
            <person name="Roesemann S."/>
            <person name="Alexander J.E."/>
            <person name="Rich S.A."/>
            <person name="Livny J."/>
            <person name="Vlamakis H."/>
            <person name="Clish C."/>
            <person name="Bullock K."/>
            <person name="Deik A."/>
            <person name="Scott J."/>
            <person name="Pierce K.A."/>
            <person name="Xavier R.J."/>
            <person name="Alm E.J."/>
        </authorList>
    </citation>
    <scope>NUCLEOTIDE SEQUENCE [LARGE SCALE GENOMIC DNA]</scope>
    <source>
        <strain evidence="14 15">BIOML-A2</strain>
    </source>
</reference>
<dbReference type="HAMAP" id="MF_00113">
    <property type="entry name" value="QueA"/>
    <property type="match status" value="1"/>
</dbReference>
<comment type="function">
    <text evidence="13">Transfers and isomerizes the ribose moiety from AdoMet to the 7-aminomethyl group of 7-deazaguanine (preQ1-tRNA) to give epoxyqueuosine (oQ-tRNA).</text>
</comment>
<dbReference type="GO" id="GO:0051075">
    <property type="term" value="F:S-adenosylmethionine:tRNA ribosyltransferase-isomerase activity"/>
    <property type="evidence" value="ECO:0007669"/>
    <property type="project" value="UniProtKB-EC"/>
</dbReference>
<dbReference type="Proteomes" id="UP000462362">
    <property type="component" value="Unassembled WGS sequence"/>
</dbReference>
<dbReference type="InterPro" id="IPR036100">
    <property type="entry name" value="QueA_sf"/>
</dbReference>
<dbReference type="Gene3D" id="2.40.10.240">
    <property type="entry name" value="QueA-like"/>
    <property type="match status" value="1"/>
</dbReference>
<keyword evidence="7 13" id="KW-0671">Queuosine biosynthesis</keyword>
<dbReference type="NCBIfam" id="TIGR00113">
    <property type="entry name" value="queA"/>
    <property type="match status" value="1"/>
</dbReference>